<organism evidence="4 5">
    <name type="scientific">Candidatus Chisholmbacteria bacterium RIFCSPLOWO2_01_FULL_49_14</name>
    <dbReference type="NCBI Taxonomy" id="1797593"/>
    <lineage>
        <taxon>Bacteria</taxon>
        <taxon>Candidatus Chisholmiibacteriota</taxon>
    </lineage>
</organism>
<comment type="caution">
    <text evidence="4">The sequence shown here is derived from an EMBL/GenBank/DDBJ whole genome shotgun (WGS) entry which is preliminary data.</text>
</comment>
<evidence type="ECO:0000259" key="3">
    <source>
        <dbReference type="Pfam" id="PF13439"/>
    </source>
</evidence>
<dbReference type="AlphaFoldDB" id="A0A1G1W2Y8"/>
<dbReference type="Gene3D" id="3.40.50.2000">
    <property type="entry name" value="Glycogen Phosphorylase B"/>
    <property type="match status" value="2"/>
</dbReference>
<evidence type="ECO:0000256" key="1">
    <source>
        <dbReference type="ARBA" id="ARBA00022679"/>
    </source>
</evidence>
<evidence type="ECO:0000259" key="2">
    <source>
        <dbReference type="Pfam" id="PF00534"/>
    </source>
</evidence>
<dbReference type="EMBL" id="MHCL01000007">
    <property type="protein sequence ID" value="OGY22003.1"/>
    <property type="molecule type" value="Genomic_DNA"/>
</dbReference>
<evidence type="ECO:0000313" key="5">
    <source>
        <dbReference type="Proteomes" id="UP000176723"/>
    </source>
</evidence>
<gene>
    <name evidence="4" type="ORF">A3A65_03090</name>
</gene>
<evidence type="ECO:0008006" key="6">
    <source>
        <dbReference type="Google" id="ProtNLM"/>
    </source>
</evidence>
<dbReference type="GO" id="GO:0016757">
    <property type="term" value="F:glycosyltransferase activity"/>
    <property type="evidence" value="ECO:0007669"/>
    <property type="project" value="InterPro"/>
</dbReference>
<dbReference type="SUPFAM" id="SSF53756">
    <property type="entry name" value="UDP-Glycosyltransferase/glycogen phosphorylase"/>
    <property type="match status" value="1"/>
</dbReference>
<protein>
    <recommendedName>
        <fullName evidence="6">Glycosyl transferase family 1 domain-containing protein</fullName>
    </recommendedName>
</protein>
<feature type="domain" description="Glycosyl transferase family 1" evidence="2">
    <location>
        <begin position="194"/>
        <end position="338"/>
    </location>
</feature>
<feature type="domain" description="Glycosyltransferase subfamily 4-like N-terminal" evidence="3">
    <location>
        <begin position="17"/>
        <end position="168"/>
    </location>
</feature>
<dbReference type="InterPro" id="IPR028098">
    <property type="entry name" value="Glyco_trans_4-like_N"/>
</dbReference>
<dbReference type="Pfam" id="PF13439">
    <property type="entry name" value="Glyco_transf_4"/>
    <property type="match status" value="1"/>
</dbReference>
<keyword evidence="1" id="KW-0808">Transferase</keyword>
<dbReference type="PANTHER" id="PTHR46401">
    <property type="entry name" value="GLYCOSYLTRANSFERASE WBBK-RELATED"/>
    <property type="match status" value="1"/>
</dbReference>
<dbReference type="InterPro" id="IPR001296">
    <property type="entry name" value="Glyco_trans_1"/>
</dbReference>
<dbReference type="CDD" id="cd03809">
    <property type="entry name" value="GT4_MtfB-like"/>
    <property type="match status" value="1"/>
</dbReference>
<name>A0A1G1W2Y8_9BACT</name>
<evidence type="ECO:0000313" key="4">
    <source>
        <dbReference type="EMBL" id="OGY22003.1"/>
    </source>
</evidence>
<dbReference type="PANTHER" id="PTHR46401:SF2">
    <property type="entry name" value="GLYCOSYLTRANSFERASE WBBK-RELATED"/>
    <property type="match status" value="1"/>
</dbReference>
<dbReference type="GO" id="GO:0009103">
    <property type="term" value="P:lipopolysaccharide biosynthetic process"/>
    <property type="evidence" value="ECO:0007669"/>
    <property type="project" value="TreeGrafter"/>
</dbReference>
<dbReference type="STRING" id="1797593.A3A65_03090"/>
<accession>A0A1G1W2Y8</accession>
<dbReference type="Pfam" id="PF00534">
    <property type="entry name" value="Glycos_transf_1"/>
    <property type="match status" value="1"/>
</dbReference>
<dbReference type="Proteomes" id="UP000176723">
    <property type="component" value="Unassembled WGS sequence"/>
</dbReference>
<sequence length="370" mass="42142">MRIGIDGNEANIKLRVGSNVYAFELLRALQKISSKHQVTVYLKADPQSDMPPASQTWRYKVITPTGLWTRWRLPLELYSARPRENVFFTPGHYAPKFCPMPLAVSIMDLSFLHYPDMFRAKDRYTLTRWTKDSIKRANHIFTISQFSKDDIIKNYQIPEKYISVTYPGWSRETFERQITKGQIRRVKHIYNIQGDYILYLGTLQPRKNLVRLISAFAKLNRKDLGLVIAGKKGWQYAKILEEGKRLGIETRVRFIGFLEEEDKPAIMSGAKALMNVSLYEGFGMPVLEAMALGVPTVISQASSLKELAKGIGITVDPTDVKSISGGISRVLQYTEDQRNEIAVKSKSRAQKFSWELAAAKTLEVLNDIAV</sequence>
<proteinExistence type="predicted"/>
<reference evidence="4 5" key="1">
    <citation type="journal article" date="2016" name="Nat. Commun.">
        <title>Thousands of microbial genomes shed light on interconnected biogeochemical processes in an aquifer system.</title>
        <authorList>
            <person name="Anantharaman K."/>
            <person name="Brown C.T."/>
            <person name="Hug L.A."/>
            <person name="Sharon I."/>
            <person name="Castelle C.J."/>
            <person name="Probst A.J."/>
            <person name="Thomas B.C."/>
            <person name="Singh A."/>
            <person name="Wilkins M.J."/>
            <person name="Karaoz U."/>
            <person name="Brodie E.L."/>
            <person name="Williams K.H."/>
            <person name="Hubbard S.S."/>
            <person name="Banfield J.F."/>
        </authorList>
    </citation>
    <scope>NUCLEOTIDE SEQUENCE [LARGE SCALE GENOMIC DNA]</scope>
</reference>